<evidence type="ECO:0000259" key="4">
    <source>
        <dbReference type="PROSITE" id="PS51077"/>
    </source>
</evidence>
<dbReference type="SUPFAM" id="SSF55781">
    <property type="entry name" value="GAF domain-like"/>
    <property type="match status" value="1"/>
</dbReference>
<dbReference type="AlphaFoldDB" id="A0AB36EC39"/>
<organism evidence="6 7">
    <name type="scientific">Agrobacterium tumefaciens</name>
    <dbReference type="NCBI Taxonomy" id="358"/>
    <lineage>
        <taxon>Bacteria</taxon>
        <taxon>Pseudomonadati</taxon>
        <taxon>Pseudomonadota</taxon>
        <taxon>Alphaproteobacteria</taxon>
        <taxon>Hyphomicrobiales</taxon>
        <taxon>Rhizobiaceae</taxon>
        <taxon>Rhizobium/Agrobacterium group</taxon>
        <taxon>Agrobacterium</taxon>
        <taxon>Agrobacterium tumefaciens complex</taxon>
    </lineage>
</organism>
<accession>A0AB36EC39</accession>
<dbReference type="InterPro" id="IPR036388">
    <property type="entry name" value="WH-like_DNA-bd_sf"/>
</dbReference>
<dbReference type="InterPro" id="IPR029016">
    <property type="entry name" value="GAF-like_dom_sf"/>
</dbReference>
<evidence type="ECO:0000313" key="6">
    <source>
        <dbReference type="EMBL" id="OCJ32754.1"/>
    </source>
</evidence>
<feature type="domain" description="HTH iclR-type" evidence="4">
    <location>
        <begin position="16"/>
        <end position="76"/>
    </location>
</feature>
<dbReference type="InterPro" id="IPR005471">
    <property type="entry name" value="Tscrpt_reg_IclR_N"/>
</dbReference>
<comment type="caution">
    <text evidence="6">The sequence shown here is derived from an EMBL/GenBank/DDBJ whole genome shotgun (WGS) entry which is preliminary data.</text>
</comment>
<dbReference type="EMBL" id="LXKT01000029">
    <property type="protein sequence ID" value="OCJ32754.1"/>
    <property type="molecule type" value="Genomic_DNA"/>
</dbReference>
<dbReference type="GO" id="GO:0045892">
    <property type="term" value="P:negative regulation of DNA-templated transcription"/>
    <property type="evidence" value="ECO:0007669"/>
    <property type="project" value="TreeGrafter"/>
</dbReference>
<dbReference type="Pfam" id="PF01614">
    <property type="entry name" value="IclR_C"/>
    <property type="match status" value="1"/>
</dbReference>
<dbReference type="Proteomes" id="UP000093451">
    <property type="component" value="Unassembled WGS sequence"/>
</dbReference>
<evidence type="ECO:0000256" key="1">
    <source>
        <dbReference type="ARBA" id="ARBA00023015"/>
    </source>
</evidence>
<dbReference type="GO" id="GO:0003677">
    <property type="term" value="F:DNA binding"/>
    <property type="evidence" value="ECO:0007669"/>
    <property type="project" value="UniProtKB-KW"/>
</dbReference>
<evidence type="ECO:0000256" key="2">
    <source>
        <dbReference type="ARBA" id="ARBA00023125"/>
    </source>
</evidence>
<dbReference type="InterPro" id="IPR050707">
    <property type="entry name" value="HTH_MetabolicPath_Reg"/>
</dbReference>
<dbReference type="PROSITE" id="PS51077">
    <property type="entry name" value="HTH_ICLR"/>
    <property type="match status" value="1"/>
</dbReference>
<dbReference type="Pfam" id="PF09339">
    <property type="entry name" value="HTH_IclR"/>
    <property type="match status" value="1"/>
</dbReference>
<dbReference type="Gene3D" id="3.30.450.40">
    <property type="match status" value="1"/>
</dbReference>
<evidence type="ECO:0000256" key="3">
    <source>
        <dbReference type="ARBA" id="ARBA00023163"/>
    </source>
</evidence>
<dbReference type="SMART" id="SM00346">
    <property type="entry name" value="HTH_ICLR"/>
    <property type="match status" value="1"/>
</dbReference>
<keyword evidence="2" id="KW-0238">DNA-binding</keyword>
<keyword evidence="1" id="KW-0805">Transcription regulation</keyword>
<protein>
    <recommendedName>
        <fullName evidence="8">IclR family transcriptional regulator</fullName>
    </recommendedName>
</protein>
<evidence type="ECO:0000313" key="7">
    <source>
        <dbReference type="Proteomes" id="UP000093451"/>
    </source>
</evidence>
<dbReference type="RefSeq" id="WP_065689080.1">
    <property type="nucleotide sequence ID" value="NZ_LXKT01000029.1"/>
</dbReference>
<evidence type="ECO:0000259" key="5">
    <source>
        <dbReference type="PROSITE" id="PS51078"/>
    </source>
</evidence>
<proteinExistence type="predicted"/>
<feature type="domain" description="IclR-ED" evidence="5">
    <location>
        <begin position="77"/>
        <end position="261"/>
    </location>
</feature>
<gene>
    <name evidence="6" type="ORF">A6U91_21475</name>
</gene>
<reference evidence="6 7" key="1">
    <citation type="journal article" date="2016" name="PeerJ">
        <title>Gall-ID: tools for genotyping gall-causing phytopathogenic bacteria.</title>
        <authorList>
            <person name="Davis E.W.II."/>
            <person name="Weisberg A.J."/>
            <person name="Tabima J.F."/>
            <person name="Grunwald N.J."/>
            <person name="Chang J.H."/>
        </authorList>
    </citation>
    <scope>NUCLEOTIDE SEQUENCE [LARGE SCALE GENOMIC DNA]</scope>
    <source>
        <strain evidence="6 7">N2/73</strain>
    </source>
</reference>
<keyword evidence="3" id="KW-0804">Transcription</keyword>
<dbReference type="PROSITE" id="PS51078">
    <property type="entry name" value="ICLR_ED"/>
    <property type="match status" value="1"/>
</dbReference>
<name>A0AB36EC39_AGRTU</name>
<sequence length="261" mass="28770">MENSESDKQKPGYNYVQSLARGLNIIKSFNFSKKEQSLSEMAEFTKLDRSVVRRNVLTLINLGYMIGKGGKYALTPKVLDLGFSYINSSPIFNLSQGVIDRLVSQSRNSCSIAVLDDCDVLHLKTSSIHHSSFGSARAGIRVPAYCTSMGRVLLSQYDDAEAQRVISISDIKKLTGKTITDHAAILDEIRNARERGWSFVAGEMEHDLVALSVPIKNGDGQITAVLNMSTYGDKVASQDFIDANLENMRRAAREISVLINA</sequence>
<dbReference type="InterPro" id="IPR014757">
    <property type="entry name" value="Tscrpt_reg_IclR_C"/>
</dbReference>
<dbReference type="SUPFAM" id="SSF46785">
    <property type="entry name" value="Winged helix' DNA-binding domain"/>
    <property type="match status" value="1"/>
</dbReference>
<dbReference type="PANTHER" id="PTHR30136">
    <property type="entry name" value="HELIX-TURN-HELIX TRANSCRIPTIONAL REGULATOR, ICLR FAMILY"/>
    <property type="match status" value="1"/>
</dbReference>
<dbReference type="PANTHER" id="PTHR30136:SF34">
    <property type="entry name" value="TRANSCRIPTIONAL REGULATOR"/>
    <property type="match status" value="1"/>
</dbReference>
<dbReference type="Gene3D" id="1.10.10.10">
    <property type="entry name" value="Winged helix-like DNA-binding domain superfamily/Winged helix DNA-binding domain"/>
    <property type="match status" value="1"/>
</dbReference>
<dbReference type="GO" id="GO:0003700">
    <property type="term" value="F:DNA-binding transcription factor activity"/>
    <property type="evidence" value="ECO:0007669"/>
    <property type="project" value="TreeGrafter"/>
</dbReference>
<dbReference type="InterPro" id="IPR036390">
    <property type="entry name" value="WH_DNA-bd_sf"/>
</dbReference>
<evidence type="ECO:0008006" key="8">
    <source>
        <dbReference type="Google" id="ProtNLM"/>
    </source>
</evidence>